<dbReference type="PRINTS" id="PR00242">
    <property type="entry name" value="DOPAMINER"/>
</dbReference>
<evidence type="ECO:0000256" key="1">
    <source>
        <dbReference type="ARBA" id="ARBA00004651"/>
    </source>
</evidence>
<evidence type="ECO:0000256" key="4">
    <source>
        <dbReference type="ARBA" id="ARBA00022989"/>
    </source>
</evidence>
<dbReference type="OMA" id="YLITACC"/>
<evidence type="ECO:0000256" key="7">
    <source>
        <dbReference type="ARBA" id="ARBA00023157"/>
    </source>
</evidence>
<dbReference type="InterPro" id="IPR000929">
    <property type="entry name" value="Dopamine_rcpt"/>
</dbReference>
<keyword evidence="10 11" id="KW-0807">Transducer</keyword>
<evidence type="ECO:0000256" key="10">
    <source>
        <dbReference type="ARBA" id="ARBA00023224"/>
    </source>
</evidence>
<name>A0A9F2R688_PYTBI</name>
<dbReference type="OrthoDB" id="5957871at2759"/>
<evidence type="ECO:0000256" key="8">
    <source>
        <dbReference type="ARBA" id="ARBA00023170"/>
    </source>
</evidence>
<feature type="transmembrane region" description="Helical" evidence="12">
    <location>
        <begin position="251"/>
        <end position="272"/>
    </location>
</feature>
<dbReference type="Proteomes" id="UP000695026">
    <property type="component" value="Unplaced"/>
</dbReference>
<dbReference type="GO" id="GO:0043410">
    <property type="term" value="P:positive regulation of MAPK cascade"/>
    <property type="evidence" value="ECO:0007669"/>
    <property type="project" value="TreeGrafter"/>
</dbReference>
<dbReference type="AlphaFoldDB" id="A0A9F2R688"/>
<feature type="transmembrane region" description="Helical" evidence="12">
    <location>
        <begin position="99"/>
        <end position="120"/>
    </location>
</feature>
<dbReference type="Pfam" id="PF00001">
    <property type="entry name" value="7tm_1"/>
    <property type="match status" value="1"/>
</dbReference>
<evidence type="ECO:0000256" key="3">
    <source>
        <dbReference type="ARBA" id="ARBA00022692"/>
    </source>
</evidence>
<dbReference type="PANTHER" id="PTHR24248">
    <property type="entry name" value="ADRENERGIC RECEPTOR-RELATED G-PROTEIN COUPLED RECEPTOR"/>
    <property type="match status" value="1"/>
</dbReference>
<sequence length="444" mass="49446">MENASNHSEEALGPQDPFSGLKVLAGCLLSLLVLSTVVGNSLVCLAVLRFHHLRARATNWFVLSLALSDLCVGLLVMPWKAVTEVAGGVWLFGSHFCDTWVAFDIMCSTASILHLCIISLDRYWAIANPFCYERRMTQSLAFAMIALAWTLSVLISFIPVHLHWHRAEETPGLLPHHCDTRLNRTYAITSSLISFYIPVSIMIGTYAQIFRIAQAQIRRISSLERAGGLCLVKGKEPVSSLRSSLCKETKLLQTLAIILGVFVCCWLPFFLLNCLLPFCDSRPKDRSLEQVTCISQSTFNIFMWFGWANSTINPVIYAFNVDFQRAFRNLLGGHHLPCWVPNHSATKRVHLSNELASYPHKKAEDSPVSLPAHAIVAWNEPIPSIGSIQGNEETYGGLLLEKEVLPSSQSTHRSSSRILNMPVLLPFQCETEIILETVNPPDGT</sequence>
<dbReference type="InterPro" id="IPR000276">
    <property type="entry name" value="GPCR_Rhodpsn"/>
</dbReference>
<protein>
    <submittedName>
        <fullName evidence="15">D(1) dopamine receptor-like</fullName>
    </submittedName>
</protein>
<dbReference type="InterPro" id="IPR017452">
    <property type="entry name" value="GPCR_Rhodpsn_7TM"/>
</dbReference>
<dbReference type="PRINTS" id="PR00237">
    <property type="entry name" value="GPCRRHODOPSN"/>
</dbReference>
<keyword evidence="3 11" id="KW-0812">Transmembrane</keyword>
<dbReference type="FunFam" id="1.20.1070.10:FF:000691">
    <property type="entry name" value="Predicted vertebrate-like dopamine D1-like G-protein coupled receptor"/>
    <property type="match status" value="1"/>
</dbReference>
<keyword evidence="6 12" id="KW-0472">Membrane</keyword>
<dbReference type="KEGG" id="pbi:103066078"/>
<evidence type="ECO:0000256" key="11">
    <source>
        <dbReference type="RuleBase" id="RU000688"/>
    </source>
</evidence>
<dbReference type="PROSITE" id="PS00237">
    <property type="entry name" value="G_PROTEIN_RECEP_F1_1"/>
    <property type="match status" value="1"/>
</dbReference>
<feature type="transmembrane region" description="Helical" evidence="12">
    <location>
        <begin position="140"/>
        <end position="164"/>
    </location>
</feature>
<evidence type="ECO:0000313" key="14">
    <source>
        <dbReference type="Proteomes" id="UP000695026"/>
    </source>
</evidence>
<feature type="transmembrane region" description="Helical" evidence="12">
    <location>
        <begin position="184"/>
        <end position="209"/>
    </location>
</feature>
<evidence type="ECO:0000256" key="6">
    <source>
        <dbReference type="ARBA" id="ARBA00023136"/>
    </source>
</evidence>
<dbReference type="Gene3D" id="1.20.1070.10">
    <property type="entry name" value="Rhodopsin 7-helix transmembrane proteins"/>
    <property type="match status" value="1"/>
</dbReference>
<feature type="domain" description="G-protein coupled receptors family 1 profile" evidence="13">
    <location>
        <begin position="39"/>
        <end position="317"/>
    </location>
</feature>
<reference evidence="15" key="1">
    <citation type="submission" date="2025-08" db="UniProtKB">
        <authorList>
            <consortium name="RefSeq"/>
        </authorList>
    </citation>
    <scope>IDENTIFICATION</scope>
    <source>
        <tissue evidence="15">Liver</tissue>
    </source>
</reference>
<comment type="subcellular location">
    <subcellularLocation>
        <location evidence="1">Cell membrane</location>
        <topology evidence="1">Multi-pass membrane protein</topology>
    </subcellularLocation>
</comment>
<evidence type="ECO:0000256" key="5">
    <source>
        <dbReference type="ARBA" id="ARBA00023040"/>
    </source>
</evidence>
<dbReference type="GeneID" id="103066078"/>
<keyword evidence="4 12" id="KW-1133">Transmembrane helix</keyword>
<keyword evidence="8 11" id="KW-0675">Receptor</keyword>
<dbReference type="PROSITE" id="PS50262">
    <property type="entry name" value="G_PROTEIN_RECEP_F1_2"/>
    <property type="match status" value="1"/>
</dbReference>
<feature type="transmembrane region" description="Helical" evidence="12">
    <location>
        <begin position="23"/>
        <end position="48"/>
    </location>
</feature>
<evidence type="ECO:0000256" key="9">
    <source>
        <dbReference type="ARBA" id="ARBA00023180"/>
    </source>
</evidence>
<dbReference type="CDD" id="cd15057">
    <property type="entry name" value="7tmA_D1-like_dopamine_R"/>
    <property type="match status" value="1"/>
</dbReference>
<evidence type="ECO:0000313" key="15">
    <source>
        <dbReference type="RefSeq" id="XP_007437828.1"/>
    </source>
</evidence>
<dbReference type="GO" id="GO:0005886">
    <property type="term" value="C:plasma membrane"/>
    <property type="evidence" value="ECO:0007669"/>
    <property type="project" value="UniProtKB-SubCell"/>
</dbReference>
<dbReference type="PANTHER" id="PTHR24248:SF193">
    <property type="entry name" value="DOPAMINE D1C RECEPTOR"/>
    <property type="match status" value="1"/>
</dbReference>
<evidence type="ECO:0000259" key="13">
    <source>
        <dbReference type="PROSITE" id="PS50262"/>
    </source>
</evidence>
<evidence type="ECO:0000256" key="12">
    <source>
        <dbReference type="SAM" id="Phobius"/>
    </source>
</evidence>
<dbReference type="GO" id="GO:0004930">
    <property type="term" value="F:G protein-coupled receptor activity"/>
    <property type="evidence" value="ECO:0007669"/>
    <property type="project" value="UniProtKB-KW"/>
</dbReference>
<evidence type="ECO:0000256" key="2">
    <source>
        <dbReference type="ARBA" id="ARBA00022475"/>
    </source>
</evidence>
<keyword evidence="2" id="KW-1003">Cell membrane</keyword>
<keyword evidence="14" id="KW-1185">Reference proteome</keyword>
<accession>A0A9F2R688</accession>
<dbReference type="GO" id="GO:0071880">
    <property type="term" value="P:adenylate cyclase-activating adrenergic receptor signaling pathway"/>
    <property type="evidence" value="ECO:0007669"/>
    <property type="project" value="TreeGrafter"/>
</dbReference>
<keyword evidence="9" id="KW-0325">Glycoprotein</keyword>
<dbReference type="SUPFAM" id="SSF81321">
    <property type="entry name" value="Family A G protein-coupled receptor-like"/>
    <property type="match status" value="1"/>
</dbReference>
<dbReference type="RefSeq" id="XP_007437828.1">
    <property type="nucleotide sequence ID" value="XM_007437766.1"/>
</dbReference>
<organism evidence="14 15">
    <name type="scientific">Python bivittatus</name>
    <name type="common">Burmese python</name>
    <name type="synonym">Python molurus bivittatus</name>
    <dbReference type="NCBI Taxonomy" id="176946"/>
    <lineage>
        <taxon>Eukaryota</taxon>
        <taxon>Metazoa</taxon>
        <taxon>Chordata</taxon>
        <taxon>Craniata</taxon>
        <taxon>Vertebrata</taxon>
        <taxon>Euteleostomi</taxon>
        <taxon>Lepidosauria</taxon>
        <taxon>Squamata</taxon>
        <taxon>Bifurcata</taxon>
        <taxon>Unidentata</taxon>
        <taxon>Episquamata</taxon>
        <taxon>Toxicofera</taxon>
        <taxon>Serpentes</taxon>
        <taxon>Henophidia</taxon>
        <taxon>Pythonidae</taxon>
        <taxon>Python</taxon>
    </lineage>
</organism>
<proteinExistence type="inferred from homology"/>
<keyword evidence="5 11" id="KW-0297">G-protein coupled receptor</keyword>
<feature type="transmembrane region" description="Helical" evidence="12">
    <location>
        <begin position="60"/>
        <end position="79"/>
    </location>
</feature>
<comment type="similarity">
    <text evidence="11">Belongs to the G-protein coupled receptor 1 family.</text>
</comment>
<gene>
    <name evidence="15" type="primary">LOC103066078</name>
</gene>
<keyword evidence="7" id="KW-1015">Disulfide bond</keyword>